<evidence type="ECO:0000259" key="3">
    <source>
        <dbReference type="Pfam" id="PF01523"/>
    </source>
</evidence>
<feature type="domain" description="Metalloprotease TldD/E N-terminal" evidence="3">
    <location>
        <begin position="29"/>
        <end position="91"/>
    </location>
</feature>
<comment type="similarity">
    <text evidence="1">Belongs to the peptidase U62 family.</text>
</comment>
<accession>A0A8J3T898</accession>
<dbReference type="GO" id="GO:0006508">
    <property type="term" value="P:proteolysis"/>
    <property type="evidence" value="ECO:0007669"/>
    <property type="project" value="InterPro"/>
</dbReference>
<dbReference type="Pfam" id="PF19289">
    <property type="entry name" value="PmbA_TldD_3rd"/>
    <property type="match status" value="1"/>
</dbReference>
<evidence type="ECO:0000256" key="1">
    <source>
        <dbReference type="ARBA" id="ARBA00005836"/>
    </source>
</evidence>
<name>A0A8J3T898_9ACTN</name>
<dbReference type="RefSeq" id="WP_168112688.1">
    <property type="nucleotide sequence ID" value="NZ_BOON01000005.1"/>
</dbReference>
<dbReference type="PANTHER" id="PTHR43666:SF1">
    <property type="entry name" value="CONSERVED PROTEIN"/>
    <property type="match status" value="1"/>
</dbReference>
<feature type="region of interest" description="Disordered" evidence="2">
    <location>
        <begin position="93"/>
        <end position="115"/>
    </location>
</feature>
<dbReference type="EMBL" id="BOON01000005">
    <property type="protein sequence ID" value="GII21107.1"/>
    <property type="molecule type" value="Genomic_DNA"/>
</dbReference>
<feature type="compositionally biased region" description="Pro residues" evidence="2">
    <location>
        <begin position="96"/>
        <end position="109"/>
    </location>
</feature>
<dbReference type="InterPro" id="IPR035068">
    <property type="entry name" value="TldD/PmbA_N"/>
</dbReference>
<dbReference type="AlphaFoldDB" id="A0A8J3T898"/>
<dbReference type="PANTHER" id="PTHR43666">
    <property type="entry name" value="TLDD PROTEIN"/>
    <property type="match status" value="1"/>
</dbReference>
<evidence type="ECO:0000256" key="2">
    <source>
        <dbReference type="SAM" id="MobiDB-lite"/>
    </source>
</evidence>
<dbReference type="InterPro" id="IPR002510">
    <property type="entry name" value="Metalloprtase-TldD/E_N"/>
</dbReference>
<dbReference type="InterPro" id="IPR036059">
    <property type="entry name" value="TldD/PmbA_sf"/>
</dbReference>
<dbReference type="SUPFAM" id="SSF111283">
    <property type="entry name" value="Putative modulator of DNA gyrase, PmbA/TldD"/>
    <property type="match status" value="1"/>
</dbReference>
<protein>
    <submittedName>
        <fullName evidence="5">Peptidase U62</fullName>
    </submittedName>
</protein>
<organism evidence="5 6">
    <name type="scientific">Planosporangium mesophilum</name>
    <dbReference type="NCBI Taxonomy" id="689768"/>
    <lineage>
        <taxon>Bacteria</taxon>
        <taxon>Bacillati</taxon>
        <taxon>Actinomycetota</taxon>
        <taxon>Actinomycetes</taxon>
        <taxon>Micromonosporales</taxon>
        <taxon>Micromonosporaceae</taxon>
        <taxon>Planosporangium</taxon>
    </lineage>
</organism>
<evidence type="ECO:0000313" key="5">
    <source>
        <dbReference type="EMBL" id="GII21107.1"/>
    </source>
</evidence>
<gene>
    <name evidence="5" type="ORF">Pme01_07040</name>
</gene>
<comment type="caution">
    <text evidence="5">The sequence shown here is derived from an EMBL/GenBank/DDBJ whole genome shotgun (WGS) entry which is preliminary data.</text>
</comment>
<dbReference type="InterPro" id="IPR045569">
    <property type="entry name" value="Metalloprtase-TldD/E_C"/>
</dbReference>
<reference evidence="5" key="1">
    <citation type="submission" date="2021-01" db="EMBL/GenBank/DDBJ databases">
        <title>Whole genome shotgun sequence of Planosporangium mesophilum NBRC 109066.</title>
        <authorList>
            <person name="Komaki H."/>
            <person name="Tamura T."/>
        </authorList>
    </citation>
    <scope>NUCLEOTIDE SEQUENCE</scope>
    <source>
        <strain evidence="5">NBRC 109066</strain>
    </source>
</reference>
<feature type="domain" description="Metalloprotease TldD/E C-terminal" evidence="4">
    <location>
        <begin position="221"/>
        <end position="460"/>
    </location>
</feature>
<keyword evidence="6" id="KW-1185">Reference proteome</keyword>
<sequence length="464" mass="48590">MTTQVDTELDIAGRVLELVRDVAGPGAEAEVFVERRELALTRFANSYIHQNVADVITHVRLRLHADGRTAVGSSTQLGDGLRSLVERTVAATRLSPPDPSWPGLTPPSPAVTGGNVDEATVAATPADRAVRVRRFVEAAEGLTTAGYFRTNHVSAAFANSAGHSLTGATTEAAMDGIARTGTSDGVARLASPRLADIDGGVLGMRAAAKALASQNPVELPPGQYEVVLESDAVVDLLRNFAMWGFNGKAFLENRSFARLGEQQFDPAVTFVEDVTTPRAIGLPFDVEGTPKGRFELVAGGVTRSVAHDRRTAAQAGTESTGDAHPGSRAFGPVPLGMTMLPAAPGAPSGEVAGPAADLSVTALVAGVRRGLLVTDFWYTRVLDPRPLVITGLTRNGVWLIEDGEITTPVQNFRFTQAYPQALAPGAVLDVGTHTVTQPGDWGSESFVAPAVRLASWNFTGGASG</sequence>
<evidence type="ECO:0000259" key="4">
    <source>
        <dbReference type="Pfam" id="PF19289"/>
    </source>
</evidence>
<evidence type="ECO:0000313" key="6">
    <source>
        <dbReference type="Proteomes" id="UP000599074"/>
    </source>
</evidence>
<dbReference type="GO" id="GO:0008237">
    <property type="term" value="F:metallopeptidase activity"/>
    <property type="evidence" value="ECO:0007669"/>
    <property type="project" value="InterPro"/>
</dbReference>
<dbReference type="Pfam" id="PF01523">
    <property type="entry name" value="PmbA_TldD_1st"/>
    <property type="match status" value="1"/>
</dbReference>
<dbReference type="Gene3D" id="3.30.2290.10">
    <property type="entry name" value="PmbA/TldD superfamily"/>
    <property type="match status" value="1"/>
</dbReference>
<dbReference type="Proteomes" id="UP000599074">
    <property type="component" value="Unassembled WGS sequence"/>
</dbReference>
<proteinExistence type="inferred from homology"/>